<dbReference type="CDD" id="cd00093">
    <property type="entry name" value="HTH_XRE"/>
    <property type="match status" value="1"/>
</dbReference>
<evidence type="ECO:0000256" key="2">
    <source>
        <dbReference type="SAM" id="MobiDB-lite"/>
    </source>
</evidence>
<dbReference type="InterPro" id="IPR010982">
    <property type="entry name" value="Lambda_DNA-bd_dom_sf"/>
</dbReference>
<feature type="domain" description="HTH cro/C1-type" evidence="3">
    <location>
        <begin position="60"/>
        <end position="115"/>
    </location>
</feature>
<evidence type="ECO:0000256" key="1">
    <source>
        <dbReference type="ARBA" id="ARBA00023125"/>
    </source>
</evidence>
<reference evidence="4 5" key="1">
    <citation type="submission" date="2019-03" db="EMBL/GenBank/DDBJ databases">
        <title>The genome sequence of Nitrosococcus wardiae strain D1FHST reveals the archetypal metabolic capacity of ammonia-oxidizing Gammaproteobacteria.</title>
        <authorList>
            <person name="Wang L."/>
            <person name="Lim C.K."/>
            <person name="Hanson T.E."/>
            <person name="Dang H."/>
            <person name="Klotz M.G."/>
        </authorList>
    </citation>
    <scope>NUCLEOTIDE SEQUENCE [LARGE SCALE GENOMIC DNA]</scope>
    <source>
        <strain evidence="4 5">D1FHS</strain>
    </source>
</reference>
<dbReference type="OrthoDB" id="5786027at2"/>
<evidence type="ECO:0000313" key="5">
    <source>
        <dbReference type="Proteomes" id="UP000294325"/>
    </source>
</evidence>
<dbReference type="Proteomes" id="UP000294325">
    <property type="component" value="Chromosome"/>
</dbReference>
<dbReference type="GO" id="GO:0003677">
    <property type="term" value="F:DNA binding"/>
    <property type="evidence" value="ECO:0007669"/>
    <property type="project" value="UniProtKB-KW"/>
</dbReference>
<dbReference type="PROSITE" id="PS50943">
    <property type="entry name" value="HTH_CROC1"/>
    <property type="match status" value="1"/>
</dbReference>
<gene>
    <name evidence="4" type="ORF">E3U44_10740</name>
</gene>
<proteinExistence type="predicted"/>
<evidence type="ECO:0000313" key="4">
    <source>
        <dbReference type="EMBL" id="QBQ54939.1"/>
    </source>
</evidence>
<dbReference type="KEGG" id="nwr:E3U44_10740"/>
<dbReference type="AlphaFoldDB" id="A0A4P7C054"/>
<keyword evidence="5" id="KW-1185">Reference proteome</keyword>
<dbReference type="InterPro" id="IPR001387">
    <property type="entry name" value="Cro/C1-type_HTH"/>
</dbReference>
<feature type="compositionally biased region" description="Acidic residues" evidence="2">
    <location>
        <begin position="224"/>
        <end position="234"/>
    </location>
</feature>
<feature type="compositionally biased region" description="Basic and acidic residues" evidence="2">
    <location>
        <begin position="193"/>
        <end position="215"/>
    </location>
</feature>
<protein>
    <submittedName>
        <fullName evidence="4">XRE family transcriptional regulator</fullName>
    </submittedName>
</protein>
<organism evidence="4 5">
    <name type="scientific">Nitrosococcus wardiae</name>
    <dbReference type="NCBI Taxonomy" id="1814290"/>
    <lineage>
        <taxon>Bacteria</taxon>
        <taxon>Pseudomonadati</taxon>
        <taxon>Pseudomonadota</taxon>
        <taxon>Gammaproteobacteria</taxon>
        <taxon>Chromatiales</taxon>
        <taxon>Chromatiaceae</taxon>
        <taxon>Nitrosococcus</taxon>
    </lineage>
</organism>
<evidence type="ECO:0000259" key="3">
    <source>
        <dbReference type="PROSITE" id="PS50943"/>
    </source>
</evidence>
<dbReference type="SUPFAM" id="SSF47413">
    <property type="entry name" value="lambda repressor-like DNA-binding domains"/>
    <property type="match status" value="1"/>
</dbReference>
<feature type="region of interest" description="Disordered" evidence="2">
    <location>
        <begin position="166"/>
        <end position="243"/>
    </location>
</feature>
<dbReference type="Gene3D" id="1.10.260.40">
    <property type="entry name" value="lambda repressor-like DNA-binding domains"/>
    <property type="match status" value="1"/>
</dbReference>
<dbReference type="EMBL" id="CP038033">
    <property type="protein sequence ID" value="QBQ54939.1"/>
    <property type="molecule type" value="Genomic_DNA"/>
</dbReference>
<dbReference type="PANTHER" id="PTHR46558">
    <property type="entry name" value="TRACRIPTIONAL REGULATORY PROTEIN-RELATED-RELATED"/>
    <property type="match status" value="1"/>
</dbReference>
<keyword evidence="1" id="KW-0238">DNA-binding</keyword>
<sequence length="243" mass="27228">MAWRVILRAAANSPTLPNIFIASDLVMMRLCKHTYENRSSILTNSQCKLSYMASSISERIKIARRKAKLTQQDLATYVGVSRAAVAQWESGETKGLKPENLIFTAEKLNVSVKWLAIGKGPMYGEAPADFPDHALQLARLISQAPPEKVKAILMLLGVNENAIHIRPPFRETPSSEPDQNAKEGKKDRRSGKDRRQNVHEVDFERRSGLDRRDDEGVILGPGESLEDIFGEEDGQQNKNNDFE</sequence>
<dbReference type="SMART" id="SM00530">
    <property type="entry name" value="HTH_XRE"/>
    <property type="match status" value="1"/>
</dbReference>
<dbReference type="PANTHER" id="PTHR46558:SF11">
    <property type="entry name" value="HTH-TYPE TRANSCRIPTIONAL REGULATOR XRE"/>
    <property type="match status" value="1"/>
</dbReference>
<name>A0A4P7C054_9GAMM</name>
<dbReference type="Pfam" id="PF01381">
    <property type="entry name" value="HTH_3"/>
    <property type="match status" value="1"/>
</dbReference>
<accession>A0A4P7C054</accession>